<dbReference type="PANTHER" id="PTHR14289:SF16">
    <property type="entry name" value="POLYMERASE DELTA-INTERACTING PROTEIN 2"/>
    <property type="match status" value="1"/>
</dbReference>
<dbReference type="Gene3D" id="2.60.40.1470">
    <property type="entry name" value="ApaG domain"/>
    <property type="match status" value="1"/>
</dbReference>
<keyword evidence="5" id="KW-1185">Reference proteome</keyword>
<protein>
    <recommendedName>
        <fullName evidence="1 2">Protein ApaG</fullName>
    </recommendedName>
</protein>
<proteinExistence type="inferred from homology"/>
<dbReference type="HAMAP" id="MF_00791">
    <property type="entry name" value="ApaG"/>
    <property type="match status" value="1"/>
</dbReference>
<accession>A0A918JIU8</accession>
<dbReference type="AlphaFoldDB" id="A0A918JIU8"/>
<dbReference type="PROSITE" id="PS51087">
    <property type="entry name" value="APAG"/>
    <property type="match status" value="1"/>
</dbReference>
<evidence type="ECO:0000256" key="1">
    <source>
        <dbReference type="ARBA" id="ARBA00017693"/>
    </source>
</evidence>
<dbReference type="InterPro" id="IPR023065">
    <property type="entry name" value="Uncharacterised_ApaG"/>
</dbReference>
<dbReference type="GO" id="GO:0070987">
    <property type="term" value="P:error-free translesion synthesis"/>
    <property type="evidence" value="ECO:0007669"/>
    <property type="project" value="TreeGrafter"/>
</dbReference>
<gene>
    <name evidence="2 4" type="primary">apaG</name>
    <name evidence="4" type="ORF">GCM10007391_12160</name>
</gene>
<reference evidence="4" key="1">
    <citation type="journal article" date="2014" name="Int. J. Syst. Evol. Microbiol.">
        <title>Complete genome sequence of Corynebacterium casei LMG S-19264T (=DSM 44701T), isolated from a smear-ripened cheese.</title>
        <authorList>
            <consortium name="US DOE Joint Genome Institute (JGI-PGF)"/>
            <person name="Walter F."/>
            <person name="Albersmeier A."/>
            <person name="Kalinowski J."/>
            <person name="Ruckert C."/>
        </authorList>
    </citation>
    <scope>NUCLEOTIDE SEQUENCE</scope>
    <source>
        <strain evidence="4">KCTC 22164</strain>
    </source>
</reference>
<dbReference type="InterPro" id="IPR007474">
    <property type="entry name" value="ApaG_domain"/>
</dbReference>
<organism evidence="4 5">
    <name type="scientific">Alteromonas halophila</name>
    <dbReference type="NCBI Taxonomy" id="516698"/>
    <lineage>
        <taxon>Bacteria</taxon>
        <taxon>Pseudomonadati</taxon>
        <taxon>Pseudomonadota</taxon>
        <taxon>Gammaproteobacteria</taxon>
        <taxon>Alteromonadales</taxon>
        <taxon>Alteromonadaceae</taxon>
        <taxon>Alteromonas/Salinimonas group</taxon>
        <taxon>Alteromonas</taxon>
    </lineage>
</organism>
<evidence type="ECO:0000256" key="2">
    <source>
        <dbReference type="HAMAP-Rule" id="MF_00791"/>
    </source>
</evidence>
<dbReference type="SUPFAM" id="SSF110069">
    <property type="entry name" value="ApaG-like"/>
    <property type="match status" value="1"/>
</dbReference>
<evidence type="ECO:0000313" key="4">
    <source>
        <dbReference type="EMBL" id="GGW80769.1"/>
    </source>
</evidence>
<evidence type="ECO:0000259" key="3">
    <source>
        <dbReference type="PROSITE" id="PS51087"/>
    </source>
</evidence>
<dbReference type="InterPro" id="IPR036767">
    <property type="entry name" value="ApaG_sf"/>
</dbReference>
<comment type="caution">
    <text evidence="4">The sequence shown here is derived from an EMBL/GenBank/DDBJ whole genome shotgun (WGS) entry which is preliminary data.</text>
</comment>
<dbReference type="EMBL" id="BMXP01000002">
    <property type="protein sequence ID" value="GGW80769.1"/>
    <property type="molecule type" value="Genomic_DNA"/>
</dbReference>
<dbReference type="PANTHER" id="PTHR14289">
    <property type="entry name" value="F-BOX ONLY PROTEIN 3"/>
    <property type="match status" value="1"/>
</dbReference>
<name>A0A918JIU8_9ALTE</name>
<sequence length="128" mass="14218">MSMITTDPQILIHVATRHLPDHVTEKPDQYAFAYQVTISNRSQQPVQLLSRYWLITDANGKTTEVSGDGVVGKQPVIDAGDEYQYTSGAILDTPVGSMQGYYEMERADGSPFRANIDVFRLAVPNLIN</sequence>
<reference evidence="4" key="2">
    <citation type="submission" date="2020-09" db="EMBL/GenBank/DDBJ databases">
        <authorList>
            <person name="Sun Q."/>
            <person name="Kim S."/>
        </authorList>
    </citation>
    <scope>NUCLEOTIDE SEQUENCE</scope>
    <source>
        <strain evidence="4">KCTC 22164</strain>
    </source>
</reference>
<dbReference type="Proteomes" id="UP000631300">
    <property type="component" value="Unassembled WGS sequence"/>
</dbReference>
<dbReference type="Pfam" id="PF04379">
    <property type="entry name" value="DUF525"/>
    <property type="match status" value="1"/>
</dbReference>
<evidence type="ECO:0000313" key="5">
    <source>
        <dbReference type="Proteomes" id="UP000631300"/>
    </source>
</evidence>
<dbReference type="NCBIfam" id="NF003967">
    <property type="entry name" value="PRK05461.1"/>
    <property type="match status" value="1"/>
</dbReference>
<feature type="domain" description="ApaG" evidence="3">
    <location>
        <begin position="4"/>
        <end position="128"/>
    </location>
</feature>